<dbReference type="AlphaFoldDB" id="A0A0C5JJQ0"/>
<sequence>MEFVQQNWMWVTLAIISGSMLLWPLLKGGGSQALTPSQATRMMNRENAVVIDVRESGEWNTGHIAGARHIAMPLLQQKMAELEKFKNRPLIICCASGARSSAACSTLRKAGFEKVFNLAGGMTSWREAKLPVTTK</sequence>
<dbReference type="InterPro" id="IPR050229">
    <property type="entry name" value="GlpE_sulfurtransferase"/>
</dbReference>
<dbReference type="GO" id="GO:0016740">
    <property type="term" value="F:transferase activity"/>
    <property type="evidence" value="ECO:0007669"/>
    <property type="project" value="UniProtKB-KW"/>
</dbReference>
<reference evidence="3 4" key="1">
    <citation type="journal article" date="2015" name="Genome Announc.">
        <title>Complete Genome Sequence of a Novel Bacterium within the Family Rhodocyclaceae That Degrades Polycyclic Aromatic Hydrocarbons.</title>
        <authorList>
            <person name="Singleton D.R."/>
            <person name="Dickey A.N."/>
            <person name="Scholl E.H."/>
            <person name="Wright F.A."/>
            <person name="Aitken M.D."/>
        </authorList>
    </citation>
    <scope>NUCLEOTIDE SEQUENCE [LARGE SCALE GENOMIC DNA]</scope>
    <source>
        <strain evidence="4">PG1-Ca6</strain>
    </source>
</reference>
<dbReference type="PROSITE" id="PS50206">
    <property type="entry name" value="RHODANESE_3"/>
    <property type="match status" value="1"/>
</dbReference>
<accession>A0A0C5JJQ0</accession>
<dbReference type="Proteomes" id="UP000061603">
    <property type="component" value="Chromosome"/>
</dbReference>
<dbReference type="RefSeq" id="WP_202635748.1">
    <property type="nucleotide sequence ID" value="NZ_CP010554.1"/>
</dbReference>
<dbReference type="InterPro" id="IPR036873">
    <property type="entry name" value="Rhodanese-like_dom_sf"/>
</dbReference>
<dbReference type="PANTHER" id="PTHR43031">
    <property type="entry name" value="FAD-DEPENDENT OXIDOREDUCTASE"/>
    <property type="match status" value="1"/>
</dbReference>
<proteinExistence type="predicted"/>
<dbReference type="Pfam" id="PF00581">
    <property type="entry name" value="Rhodanese"/>
    <property type="match status" value="1"/>
</dbReference>
<dbReference type="PATRIC" id="fig|1565605.3.peg.376"/>
<dbReference type="CDD" id="cd00158">
    <property type="entry name" value="RHOD"/>
    <property type="match status" value="1"/>
</dbReference>
<evidence type="ECO:0000313" key="3">
    <source>
        <dbReference type="EMBL" id="AJP47546.1"/>
    </source>
</evidence>
<keyword evidence="1" id="KW-0472">Membrane</keyword>
<evidence type="ECO:0000313" key="4">
    <source>
        <dbReference type="Proteomes" id="UP000061603"/>
    </source>
</evidence>
<dbReference type="HOGENOM" id="CLU_089574_1_5_4"/>
<keyword evidence="3" id="KW-0808">Transferase</keyword>
<dbReference type="KEGG" id="rbu:PG1C_01820"/>
<evidence type="ECO:0000256" key="1">
    <source>
        <dbReference type="SAM" id="Phobius"/>
    </source>
</evidence>
<dbReference type="InterPro" id="IPR001763">
    <property type="entry name" value="Rhodanese-like_dom"/>
</dbReference>
<keyword evidence="4" id="KW-1185">Reference proteome</keyword>
<protein>
    <submittedName>
        <fullName evidence="3">Sulfurtransferase</fullName>
    </submittedName>
</protein>
<keyword evidence="1" id="KW-1133">Transmembrane helix</keyword>
<name>A0A0C5JJQ0_9PROT</name>
<keyword evidence="1" id="KW-0812">Transmembrane</keyword>
<dbReference type="FunFam" id="3.40.250.10:FF:000049">
    <property type="entry name" value="Phage shock protein E"/>
    <property type="match status" value="1"/>
</dbReference>
<organism evidence="3 4">
    <name type="scientific">Rugosibacter aromaticivorans</name>
    <dbReference type="NCBI Taxonomy" id="1565605"/>
    <lineage>
        <taxon>Bacteria</taxon>
        <taxon>Pseudomonadati</taxon>
        <taxon>Pseudomonadota</taxon>
        <taxon>Betaproteobacteria</taxon>
        <taxon>Nitrosomonadales</taxon>
        <taxon>Sterolibacteriaceae</taxon>
        <taxon>Rugosibacter</taxon>
    </lineage>
</organism>
<dbReference type="SMART" id="SM00450">
    <property type="entry name" value="RHOD"/>
    <property type="match status" value="1"/>
</dbReference>
<feature type="transmembrane region" description="Helical" evidence="1">
    <location>
        <begin position="7"/>
        <end position="26"/>
    </location>
</feature>
<dbReference type="Gene3D" id="3.40.250.10">
    <property type="entry name" value="Rhodanese-like domain"/>
    <property type="match status" value="1"/>
</dbReference>
<dbReference type="PANTHER" id="PTHR43031:SF18">
    <property type="entry name" value="RHODANESE-RELATED SULFURTRANSFERASES"/>
    <property type="match status" value="1"/>
</dbReference>
<evidence type="ECO:0000259" key="2">
    <source>
        <dbReference type="PROSITE" id="PS50206"/>
    </source>
</evidence>
<dbReference type="EMBL" id="CP010554">
    <property type="protein sequence ID" value="AJP47546.1"/>
    <property type="molecule type" value="Genomic_DNA"/>
</dbReference>
<dbReference type="SUPFAM" id="SSF52821">
    <property type="entry name" value="Rhodanese/Cell cycle control phosphatase"/>
    <property type="match status" value="1"/>
</dbReference>
<dbReference type="STRING" id="1565605.PG1C_01820"/>
<feature type="domain" description="Rhodanese" evidence="2">
    <location>
        <begin position="44"/>
        <end position="134"/>
    </location>
</feature>
<gene>
    <name evidence="3" type="ORF">PG1C_01820</name>
</gene>